<organism evidence="2 3">
    <name type="scientific">Lymnaea stagnalis</name>
    <name type="common">Great pond snail</name>
    <name type="synonym">Helix stagnalis</name>
    <dbReference type="NCBI Taxonomy" id="6523"/>
    <lineage>
        <taxon>Eukaryota</taxon>
        <taxon>Metazoa</taxon>
        <taxon>Spiralia</taxon>
        <taxon>Lophotrochozoa</taxon>
        <taxon>Mollusca</taxon>
        <taxon>Gastropoda</taxon>
        <taxon>Heterobranchia</taxon>
        <taxon>Euthyneura</taxon>
        <taxon>Panpulmonata</taxon>
        <taxon>Hygrophila</taxon>
        <taxon>Lymnaeoidea</taxon>
        <taxon>Lymnaeidae</taxon>
        <taxon>Lymnaea</taxon>
    </lineage>
</organism>
<evidence type="ECO:0000313" key="3">
    <source>
        <dbReference type="Proteomes" id="UP001497497"/>
    </source>
</evidence>
<gene>
    <name evidence="2" type="ORF">GSLYS_00012311001</name>
</gene>
<feature type="non-terminal residue" evidence="2">
    <location>
        <position position="1"/>
    </location>
</feature>
<reference evidence="2 3" key="1">
    <citation type="submission" date="2024-04" db="EMBL/GenBank/DDBJ databases">
        <authorList>
            <consortium name="Genoscope - CEA"/>
            <person name="William W."/>
        </authorList>
    </citation>
    <scope>NUCLEOTIDE SEQUENCE [LARGE SCALE GENOMIC DNA]</scope>
</reference>
<feature type="compositionally biased region" description="Basic and acidic residues" evidence="1">
    <location>
        <begin position="118"/>
        <end position="134"/>
    </location>
</feature>
<keyword evidence="3" id="KW-1185">Reference proteome</keyword>
<accession>A0AAV2HWA3</accession>
<comment type="caution">
    <text evidence="2">The sequence shown here is derived from an EMBL/GenBank/DDBJ whole genome shotgun (WGS) entry which is preliminary data.</text>
</comment>
<dbReference type="Proteomes" id="UP001497497">
    <property type="component" value="Unassembled WGS sequence"/>
</dbReference>
<evidence type="ECO:0000313" key="2">
    <source>
        <dbReference type="EMBL" id="CAL1538490.1"/>
    </source>
</evidence>
<feature type="non-terminal residue" evidence="2">
    <location>
        <position position="134"/>
    </location>
</feature>
<name>A0AAV2HWA3_LYMST</name>
<protein>
    <submittedName>
        <fullName evidence="2">Uncharacterized protein</fullName>
    </submittedName>
</protein>
<sequence length="134" mass="14908">EDKSDEPKCAENVLCEGHPDKYVKDTTLPTGSQTVNDQCIPETTQCLQARPPCRNQSATSPMSGPADSLANQFALEHPSVLAVDESLNLFLEYEQATSQTREPSPELEHCNYVTESKINQRPEISRERTGKETE</sequence>
<proteinExistence type="predicted"/>
<dbReference type="EMBL" id="CAXITT010000300">
    <property type="protein sequence ID" value="CAL1538490.1"/>
    <property type="molecule type" value="Genomic_DNA"/>
</dbReference>
<evidence type="ECO:0000256" key="1">
    <source>
        <dbReference type="SAM" id="MobiDB-lite"/>
    </source>
</evidence>
<dbReference type="AlphaFoldDB" id="A0AAV2HWA3"/>
<feature type="region of interest" description="Disordered" evidence="1">
    <location>
        <begin position="96"/>
        <end position="134"/>
    </location>
</feature>